<dbReference type="EMBL" id="KL813291">
    <property type="protein sequence ID" value="KFM83180.1"/>
    <property type="molecule type" value="Genomic_DNA"/>
</dbReference>
<dbReference type="AlphaFoldDB" id="A0A087V0P1"/>
<sequence length="72" mass="8791">MYKFVCYYLSVCTFSRLPHSCMLRKFVPFVHCLLQYIHSHVYKFVCYYLSVCTFSRLLHSCRLENHIKLFLL</sequence>
<name>A0A087V0P1_STEMI</name>
<proteinExistence type="predicted"/>
<keyword evidence="2" id="KW-1185">Reference proteome</keyword>
<dbReference type="Proteomes" id="UP000054359">
    <property type="component" value="Unassembled WGS sequence"/>
</dbReference>
<reference evidence="1 2" key="1">
    <citation type="submission" date="2013-11" db="EMBL/GenBank/DDBJ databases">
        <title>Genome sequencing of Stegodyphus mimosarum.</title>
        <authorList>
            <person name="Bechsgaard J."/>
        </authorList>
    </citation>
    <scope>NUCLEOTIDE SEQUENCE [LARGE SCALE GENOMIC DNA]</scope>
</reference>
<accession>A0A087V0P1</accession>
<evidence type="ECO:0000313" key="1">
    <source>
        <dbReference type="EMBL" id="KFM83180.1"/>
    </source>
</evidence>
<gene>
    <name evidence="1" type="ORF">X975_09096</name>
</gene>
<evidence type="ECO:0000313" key="2">
    <source>
        <dbReference type="Proteomes" id="UP000054359"/>
    </source>
</evidence>
<organism evidence="1 2">
    <name type="scientific">Stegodyphus mimosarum</name>
    <name type="common">African social velvet spider</name>
    <dbReference type="NCBI Taxonomy" id="407821"/>
    <lineage>
        <taxon>Eukaryota</taxon>
        <taxon>Metazoa</taxon>
        <taxon>Ecdysozoa</taxon>
        <taxon>Arthropoda</taxon>
        <taxon>Chelicerata</taxon>
        <taxon>Arachnida</taxon>
        <taxon>Araneae</taxon>
        <taxon>Araneomorphae</taxon>
        <taxon>Entelegynae</taxon>
        <taxon>Eresoidea</taxon>
        <taxon>Eresidae</taxon>
        <taxon>Stegodyphus</taxon>
    </lineage>
</organism>
<feature type="non-terminal residue" evidence="1">
    <location>
        <position position="72"/>
    </location>
</feature>
<protein>
    <submittedName>
        <fullName evidence="1">Uncharacterized protein</fullName>
    </submittedName>
</protein>